<reference evidence="1 2" key="1">
    <citation type="submission" date="2019-08" db="EMBL/GenBank/DDBJ databases">
        <title>Actinomadura sp. nov. CYP1-5 isolated from mountain soil.</title>
        <authorList>
            <person name="Songsumanus A."/>
            <person name="Kuncharoen N."/>
            <person name="Kudo T."/>
            <person name="Yuki M."/>
            <person name="Igarashi Y."/>
            <person name="Tanasupawat S."/>
        </authorList>
    </citation>
    <scope>NUCLEOTIDE SEQUENCE [LARGE SCALE GENOMIC DNA]</scope>
    <source>
        <strain evidence="1 2">CYP1-5</strain>
    </source>
</reference>
<dbReference type="AlphaFoldDB" id="A0A5D3FX82"/>
<keyword evidence="2" id="KW-1185">Reference proteome</keyword>
<sequence>MDEVTDVHATVYALRAAGLKLSADEIVRIASSHRGLRAKADALSELDLRDVEPVDPVAIARTRALPGEDAP</sequence>
<gene>
    <name evidence="1" type="ORF">FXF68_02565</name>
</gene>
<organism evidence="1 2">
    <name type="scientific">Actinomadura decatromicini</name>
    <dbReference type="NCBI Taxonomy" id="2604572"/>
    <lineage>
        <taxon>Bacteria</taxon>
        <taxon>Bacillati</taxon>
        <taxon>Actinomycetota</taxon>
        <taxon>Actinomycetes</taxon>
        <taxon>Streptosporangiales</taxon>
        <taxon>Thermomonosporaceae</taxon>
        <taxon>Actinomadura</taxon>
    </lineage>
</organism>
<dbReference type="Proteomes" id="UP000323505">
    <property type="component" value="Unassembled WGS sequence"/>
</dbReference>
<accession>A0A5D3FX82</accession>
<dbReference type="EMBL" id="VSRQ01000001">
    <property type="protein sequence ID" value="TYK52668.1"/>
    <property type="molecule type" value="Genomic_DNA"/>
</dbReference>
<evidence type="ECO:0000313" key="2">
    <source>
        <dbReference type="Proteomes" id="UP000323505"/>
    </source>
</evidence>
<evidence type="ECO:0000313" key="1">
    <source>
        <dbReference type="EMBL" id="TYK52668.1"/>
    </source>
</evidence>
<name>A0A5D3FX82_9ACTN</name>
<comment type="caution">
    <text evidence="1">The sequence shown here is derived from an EMBL/GenBank/DDBJ whole genome shotgun (WGS) entry which is preliminary data.</text>
</comment>
<dbReference type="RefSeq" id="WP_148757269.1">
    <property type="nucleotide sequence ID" value="NZ_VSRQ01000001.1"/>
</dbReference>
<protein>
    <submittedName>
        <fullName evidence="1">Uncharacterized protein</fullName>
    </submittedName>
</protein>
<proteinExistence type="predicted"/>